<reference evidence="1" key="1">
    <citation type="submission" date="2020-05" db="EMBL/GenBank/DDBJ databases">
        <title>Large-scale comparative analyses of tick genomes elucidate their genetic diversity and vector capacities.</title>
        <authorList>
            <person name="Jia N."/>
            <person name="Wang J."/>
            <person name="Shi W."/>
            <person name="Du L."/>
            <person name="Sun Y."/>
            <person name="Zhan W."/>
            <person name="Jiang J."/>
            <person name="Wang Q."/>
            <person name="Zhang B."/>
            <person name="Ji P."/>
            <person name="Sakyi L.B."/>
            <person name="Cui X."/>
            <person name="Yuan T."/>
            <person name="Jiang B."/>
            <person name="Yang W."/>
            <person name="Lam T.T.-Y."/>
            <person name="Chang Q."/>
            <person name="Ding S."/>
            <person name="Wang X."/>
            <person name="Zhu J."/>
            <person name="Ruan X."/>
            <person name="Zhao L."/>
            <person name="Wei J."/>
            <person name="Que T."/>
            <person name="Du C."/>
            <person name="Cheng J."/>
            <person name="Dai P."/>
            <person name="Han X."/>
            <person name="Huang E."/>
            <person name="Gao Y."/>
            <person name="Liu J."/>
            <person name="Shao H."/>
            <person name="Ye R."/>
            <person name="Li L."/>
            <person name="Wei W."/>
            <person name="Wang X."/>
            <person name="Wang C."/>
            <person name="Yang T."/>
            <person name="Huo Q."/>
            <person name="Li W."/>
            <person name="Guo W."/>
            <person name="Chen H."/>
            <person name="Zhou L."/>
            <person name="Ni X."/>
            <person name="Tian J."/>
            <person name="Zhou Y."/>
            <person name="Sheng Y."/>
            <person name="Liu T."/>
            <person name="Pan Y."/>
            <person name="Xia L."/>
            <person name="Li J."/>
            <person name="Zhao F."/>
            <person name="Cao W."/>
        </authorList>
    </citation>
    <scope>NUCLEOTIDE SEQUENCE</scope>
    <source>
        <strain evidence="1">Hyas-2018</strain>
    </source>
</reference>
<sequence>MKLPGGHPGLSTQVAFLGDDFITRGRNRSLGSLFLVLLLMFQCRSSNAIRLQRDGGYVDIVVAIDEAVPVEPELIEQIKVRTTLDHENLGKLDNSYSTQHT</sequence>
<name>A0ACB7SBF8_HYAAI</name>
<protein>
    <submittedName>
        <fullName evidence="1">Uncharacterized protein</fullName>
    </submittedName>
</protein>
<dbReference type="EMBL" id="CM023484">
    <property type="protein sequence ID" value="KAH6931950.1"/>
    <property type="molecule type" value="Genomic_DNA"/>
</dbReference>
<evidence type="ECO:0000313" key="1">
    <source>
        <dbReference type="EMBL" id="KAH6931950.1"/>
    </source>
</evidence>
<dbReference type="Proteomes" id="UP000821845">
    <property type="component" value="Chromosome 4"/>
</dbReference>
<organism evidence="1 2">
    <name type="scientific">Hyalomma asiaticum</name>
    <name type="common">Tick</name>
    <dbReference type="NCBI Taxonomy" id="266040"/>
    <lineage>
        <taxon>Eukaryota</taxon>
        <taxon>Metazoa</taxon>
        <taxon>Ecdysozoa</taxon>
        <taxon>Arthropoda</taxon>
        <taxon>Chelicerata</taxon>
        <taxon>Arachnida</taxon>
        <taxon>Acari</taxon>
        <taxon>Parasitiformes</taxon>
        <taxon>Ixodida</taxon>
        <taxon>Ixodoidea</taxon>
        <taxon>Ixodidae</taxon>
        <taxon>Hyalomminae</taxon>
        <taxon>Hyalomma</taxon>
    </lineage>
</organism>
<comment type="caution">
    <text evidence="1">The sequence shown here is derived from an EMBL/GenBank/DDBJ whole genome shotgun (WGS) entry which is preliminary data.</text>
</comment>
<proteinExistence type="predicted"/>
<gene>
    <name evidence="1" type="ORF">HPB50_001796</name>
</gene>
<accession>A0ACB7SBF8</accession>
<keyword evidence="2" id="KW-1185">Reference proteome</keyword>
<evidence type="ECO:0000313" key="2">
    <source>
        <dbReference type="Proteomes" id="UP000821845"/>
    </source>
</evidence>